<dbReference type="HOGENOM" id="CLU_283420_0_0_1"/>
<evidence type="ECO:0000313" key="4">
    <source>
        <dbReference type="Proteomes" id="UP000053424"/>
    </source>
</evidence>
<evidence type="ECO:0000256" key="2">
    <source>
        <dbReference type="SAM" id="Phobius"/>
    </source>
</evidence>
<accession>A0A0C3CUL7</accession>
<keyword evidence="2" id="KW-0812">Transmembrane</keyword>
<feature type="region of interest" description="Disordered" evidence="1">
    <location>
        <begin position="763"/>
        <end position="783"/>
    </location>
</feature>
<evidence type="ECO:0000313" key="3">
    <source>
        <dbReference type="EMBL" id="KIM47814.1"/>
    </source>
</evidence>
<evidence type="ECO:0008006" key="5">
    <source>
        <dbReference type="Google" id="ProtNLM"/>
    </source>
</evidence>
<evidence type="ECO:0000256" key="1">
    <source>
        <dbReference type="SAM" id="MobiDB-lite"/>
    </source>
</evidence>
<dbReference type="AlphaFoldDB" id="A0A0C3CUL7"/>
<feature type="transmembrane region" description="Helical" evidence="2">
    <location>
        <begin position="34"/>
        <end position="52"/>
    </location>
</feature>
<reference evidence="4" key="2">
    <citation type="submission" date="2015-01" db="EMBL/GenBank/DDBJ databases">
        <title>Evolutionary Origins and Diversification of the Mycorrhizal Mutualists.</title>
        <authorList>
            <consortium name="DOE Joint Genome Institute"/>
            <consortium name="Mycorrhizal Genomics Consortium"/>
            <person name="Kohler A."/>
            <person name="Kuo A."/>
            <person name="Nagy L.G."/>
            <person name="Floudas D."/>
            <person name="Copeland A."/>
            <person name="Barry K.W."/>
            <person name="Cichocki N."/>
            <person name="Veneault-Fourrey C."/>
            <person name="LaButti K."/>
            <person name="Lindquist E.A."/>
            <person name="Lipzen A."/>
            <person name="Lundell T."/>
            <person name="Morin E."/>
            <person name="Murat C."/>
            <person name="Riley R."/>
            <person name="Ohm R."/>
            <person name="Sun H."/>
            <person name="Tunlid A."/>
            <person name="Henrissat B."/>
            <person name="Grigoriev I.V."/>
            <person name="Hibbett D.S."/>
            <person name="Martin F."/>
        </authorList>
    </citation>
    <scope>NUCLEOTIDE SEQUENCE [LARGE SCALE GENOMIC DNA]</scope>
    <source>
        <strain evidence="4">h7</strain>
    </source>
</reference>
<dbReference type="EMBL" id="KN831769">
    <property type="protein sequence ID" value="KIM47814.1"/>
    <property type="molecule type" value="Genomic_DNA"/>
</dbReference>
<keyword evidence="2" id="KW-0472">Membrane</keyword>
<reference evidence="3 4" key="1">
    <citation type="submission" date="2014-04" db="EMBL/GenBank/DDBJ databases">
        <authorList>
            <consortium name="DOE Joint Genome Institute"/>
            <person name="Kuo A."/>
            <person name="Gay G."/>
            <person name="Dore J."/>
            <person name="Kohler A."/>
            <person name="Nagy L.G."/>
            <person name="Floudas D."/>
            <person name="Copeland A."/>
            <person name="Barry K.W."/>
            <person name="Cichocki N."/>
            <person name="Veneault-Fourrey C."/>
            <person name="LaButti K."/>
            <person name="Lindquist E.A."/>
            <person name="Lipzen A."/>
            <person name="Lundell T."/>
            <person name="Morin E."/>
            <person name="Murat C."/>
            <person name="Sun H."/>
            <person name="Tunlid A."/>
            <person name="Henrissat B."/>
            <person name="Grigoriev I.V."/>
            <person name="Hibbett D.S."/>
            <person name="Martin F."/>
            <person name="Nordberg H.P."/>
            <person name="Cantor M.N."/>
            <person name="Hua S.X."/>
        </authorList>
    </citation>
    <scope>NUCLEOTIDE SEQUENCE [LARGE SCALE GENOMIC DNA]</scope>
    <source>
        <strain evidence="4">h7</strain>
    </source>
</reference>
<protein>
    <recommendedName>
        <fullName evidence="5">CN hydrolase domain-containing protein</fullName>
    </recommendedName>
</protein>
<keyword evidence="4" id="KW-1185">Reference proteome</keyword>
<proteinExistence type="predicted"/>
<dbReference type="InterPro" id="IPR036526">
    <property type="entry name" value="C-N_Hydrolase_sf"/>
</dbReference>
<dbReference type="Gene3D" id="3.60.110.10">
    <property type="entry name" value="Carbon-nitrogen hydrolase"/>
    <property type="match status" value="1"/>
</dbReference>
<dbReference type="STRING" id="686832.A0A0C3CUL7"/>
<gene>
    <name evidence="3" type="ORF">M413DRAFT_22415</name>
</gene>
<dbReference type="Proteomes" id="UP000053424">
    <property type="component" value="Unassembled WGS sequence"/>
</dbReference>
<feature type="transmembrane region" description="Helical" evidence="2">
    <location>
        <begin position="59"/>
        <end position="78"/>
    </location>
</feature>
<dbReference type="SUPFAM" id="SSF56317">
    <property type="entry name" value="Carbon-nitrogen hydrolase"/>
    <property type="match status" value="1"/>
</dbReference>
<organism evidence="3 4">
    <name type="scientific">Hebeloma cylindrosporum</name>
    <dbReference type="NCBI Taxonomy" id="76867"/>
    <lineage>
        <taxon>Eukaryota</taxon>
        <taxon>Fungi</taxon>
        <taxon>Dikarya</taxon>
        <taxon>Basidiomycota</taxon>
        <taxon>Agaricomycotina</taxon>
        <taxon>Agaricomycetes</taxon>
        <taxon>Agaricomycetidae</taxon>
        <taxon>Agaricales</taxon>
        <taxon>Agaricineae</taxon>
        <taxon>Hymenogastraceae</taxon>
        <taxon>Hebeloma</taxon>
    </lineage>
</organism>
<feature type="transmembrane region" description="Helical" evidence="2">
    <location>
        <begin position="90"/>
        <end position="112"/>
    </location>
</feature>
<name>A0A0C3CUL7_HEBCY</name>
<feature type="transmembrane region" description="Helical" evidence="2">
    <location>
        <begin position="221"/>
        <end position="239"/>
    </location>
</feature>
<sequence>MNFRQLAFHDHQEVFFITSAAILSGFALRPDSTFLPIVATLSLLLVYSPFLFRQENNYISRIALTTTSLAVGTSLPRLRASQEALSTPGASIAALLSSSLLLSSFTVSALYVSTKISTRLASPISQATIFPAVWATLWCTISYISPVGHLSTWSVADNADAYGWIAPYLGPAAKDWIVGAWAIVVSQTVGRWYIGSEDEDLLDVHANQRNARHNNSAGAKVISFFLVFLTIPSFIFPNLPLPISAIDKSTPLTVGCALPTFQRYKNHVLTLDDYIRESDKLRSFGARIILWPEGAVVFHSDTERQDAFKEITERITGPYIGVSFEETIGDPADPTGRKSLTRTGLAILSHRSAEPHQIYYKRHLVPVAESYRLRHSTLPPSIFEASIPRPKEIPKDQWGGNTRPVQLTSSICLDFANPTPFAELEERPALILAPARTLDPTVGNAMWLQARQRANELDSMVLWCDGGEGGVSGVGGGGFDDVTQVGPGSFVRTIGVQYPFDSRRSLFAVFGDSFLIFSWILVIAPGLVSRGNILQSIRHGGRTGSTEGLVYLPTSTQSNTSQSKFALTLRGSLRSLTRKSPYTSDFGRRIFRKKSASSKEPCTGEDWVDDFHLVTAEDIDAPSFSPFPTASAIPAHTVGQVSSEKEAITPKLSVDPYSSLSPLVISDTLRLSTITTPDSPTPTFTEFAHLASSFPQPPSFIPAPRHPASPSAPRVITHPDTTSPISEVYPNRFQQFKFTIMYSGKRTDVVDFGGETDYSEVKWFQDPPQRTRPQPAAEQPSSTPYMPTIETIHANENFEFALSAAPNVLYQRYMQYGQLGVLGWCSEFGELIDGLKTLGLSGNMFITTRTQALKTCEDILALKMEDLKMQIIIMFLSSQVARLRRFLDADRVWTDYPDTSFPLEPK</sequence>
<dbReference type="OrthoDB" id="2626014at2759"/>
<keyword evidence="2" id="KW-1133">Transmembrane helix</keyword>